<dbReference type="Gene3D" id="1.10.287.2900">
    <property type="match status" value="1"/>
</dbReference>
<dbReference type="RefSeq" id="XP_004347878.2">
    <property type="nucleotide sequence ID" value="XM_004347828.2"/>
</dbReference>
<evidence type="ECO:0000313" key="12">
    <source>
        <dbReference type="Proteomes" id="UP000008743"/>
    </source>
</evidence>
<dbReference type="AlphaFoldDB" id="A0A0D2VQZ0"/>
<dbReference type="STRING" id="595528.A0A0D2VQZ0"/>
<feature type="region of interest" description="Disordered" evidence="9">
    <location>
        <begin position="118"/>
        <end position="163"/>
    </location>
</feature>
<comment type="subcellular location">
    <subcellularLocation>
        <location evidence="1">Mitochondrion</location>
    </subcellularLocation>
</comment>
<evidence type="ECO:0000256" key="2">
    <source>
        <dbReference type="ARBA" id="ARBA00022448"/>
    </source>
</evidence>
<proteinExistence type="predicted"/>
<dbReference type="PANTHER" id="PTHR21622">
    <property type="entry name" value="COILED-COIL-HELIX-COILED-COIL-HELIX DOMAIN CONTAINING 4"/>
    <property type="match status" value="1"/>
</dbReference>
<evidence type="ECO:0000256" key="3">
    <source>
        <dbReference type="ARBA" id="ARBA00022927"/>
    </source>
</evidence>
<evidence type="ECO:0000256" key="1">
    <source>
        <dbReference type="ARBA" id="ARBA00004173"/>
    </source>
</evidence>
<reference evidence="12" key="1">
    <citation type="submission" date="2011-02" db="EMBL/GenBank/DDBJ databases">
        <title>The Genome Sequence of Capsaspora owczarzaki ATCC 30864.</title>
        <authorList>
            <person name="Russ C."/>
            <person name="Cuomo C."/>
            <person name="Burger G."/>
            <person name="Gray M.W."/>
            <person name="Holland P.W.H."/>
            <person name="King N."/>
            <person name="Lang F.B.F."/>
            <person name="Roger A.J."/>
            <person name="Ruiz-Trillo I."/>
            <person name="Young S.K."/>
            <person name="Zeng Q."/>
            <person name="Gargeya S."/>
            <person name="Alvarado L."/>
            <person name="Berlin A."/>
            <person name="Chapman S.B."/>
            <person name="Chen Z."/>
            <person name="Freedman E."/>
            <person name="Gellesch M."/>
            <person name="Goldberg J."/>
            <person name="Griggs A."/>
            <person name="Gujja S."/>
            <person name="Heilman E."/>
            <person name="Heiman D."/>
            <person name="Howarth C."/>
            <person name="Mehta T."/>
            <person name="Neiman D."/>
            <person name="Pearson M."/>
            <person name="Roberts A."/>
            <person name="Saif S."/>
            <person name="Shea T."/>
            <person name="Shenoy N."/>
            <person name="Sisk P."/>
            <person name="Stolte C."/>
            <person name="Sykes S."/>
            <person name="White J."/>
            <person name="Yandava C."/>
            <person name="Haas B."/>
            <person name="Nusbaum C."/>
            <person name="Birren B."/>
        </authorList>
    </citation>
    <scope>NUCLEOTIDE SEQUENCE</scope>
    <source>
        <strain evidence="12">ATCC 30864</strain>
    </source>
</reference>
<protein>
    <recommendedName>
        <fullName evidence="10">GCK domain-containing protein</fullName>
    </recommendedName>
</protein>
<organism evidence="11 12">
    <name type="scientific">Capsaspora owczarzaki (strain ATCC 30864)</name>
    <dbReference type="NCBI Taxonomy" id="595528"/>
    <lineage>
        <taxon>Eukaryota</taxon>
        <taxon>Filasterea</taxon>
        <taxon>Capsaspora</taxon>
    </lineage>
</organism>
<dbReference type="PROSITE" id="PS51808">
    <property type="entry name" value="CHCH"/>
    <property type="match status" value="1"/>
</dbReference>
<sequence length="163" mass="17600">MCSAAKDQVIFLTKEEEAAQPKEAIQPDNGDFRQAVGPNGEIDWDCPCIKPMTEGPCGLEFKDAFSCFVKSKEEIKGSDCIEAFRLMQTCMASHPEEYGGNKDADAEDEADINAAVLASQEAELDANPADLPVEEPAASQPQAIVASSIDESSSSSSSGWWFW</sequence>
<keyword evidence="3" id="KW-0653">Protein transport</keyword>
<evidence type="ECO:0000256" key="5">
    <source>
        <dbReference type="ARBA" id="ARBA00023010"/>
    </source>
</evidence>
<evidence type="ECO:0000259" key="10">
    <source>
        <dbReference type="SMART" id="SM01227"/>
    </source>
</evidence>
<dbReference type="InParanoid" id="A0A0D2VQZ0"/>
<keyword evidence="5" id="KW-0811">Translocation</keyword>
<dbReference type="Proteomes" id="UP000008743">
    <property type="component" value="Unassembled WGS sequence"/>
</dbReference>
<evidence type="ECO:0000313" key="11">
    <source>
        <dbReference type="EMBL" id="KJE93237.1"/>
    </source>
</evidence>
<dbReference type="GO" id="GO:0005758">
    <property type="term" value="C:mitochondrial intermembrane space"/>
    <property type="evidence" value="ECO:0007669"/>
    <property type="project" value="TreeGrafter"/>
</dbReference>
<dbReference type="OrthoDB" id="7481291at2759"/>
<gene>
    <name evidence="11" type="ORF">CAOG_004053</name>
</gene>
<dbReference type="eggNOG" id="KOG4149">
    <property type="taxonomic scope" value="Eukaryota"/>
</dbReference>
<keyword evidence="8" id="KW-0676">Redox-active center</keyword>
<keyword evidence="4" id="KW-0560">Oxidoreductase</keyword>
<feature type="compositionally biased region" description="Low complexity" evidence="9">
    <location>
        <begin position="147"/>
        <end position="163"/>
    </location>
</feature>
<name>A0A0D2VQZ0_CAPO3</name>
<dbReference type="InterPro" id="IPR012891">
    <property type="entry name" value="GCK_dom"/>
</dbReference>
<accession>A0A0D2VQZ0</accession>
<feature type="domain" description="GCK" evidence="10">
    <location>
        <begin position="44"/>
        <end position="112"/>
    </location>
</feature>
<dbReference type="SMART" id="SM01227">
    <property type="entry name" value="GCK"/>
    <property type="match status" value="1"/>
</dbReference>
<evidence type="ECO:0000256" key="8">
    <source>
        <dbReference type="ARBA" id="ARBA00023284"/>
    </source>
</evidence>
<dbReference type="PANTHER" id="PTHR21622:SF0">
    <property type="entry name" value="COILED-COIL-HELIX-COILED-COIL-HELIX DOMAIN CONTAINING 4"/>
    <property type="match status" value="1"/>
</dbReference>
<dbReference type="PhylomeDB" id="A0A0D2VQZ0"/>
<dbReference type="InterPro" id="IPR039289">
    <property type="entry name" value="CHCHD4"/>
</dbReference>
<dbReference type="EMBL" id="KE346365">
    <property type="protein sequence ID" value="KJE93237.1"/>
    <property type="molecule type" value="Genomic_DNA"/>
</dbReference>
<evidence type="ECO:0000256" key="6">
    <source>
        <dbReference type="ARBA" id="ARBA00023128"/>
    </source>
</evidence>
<dbReference type="GO" id="GO:0015035">
    <property type="term" value="F:protein-disulfide reductase activity"/>
    <property type="evidence" value="ECO:0007669"/>
    <property type="project" value="InterPro"/>
</dbReference>
<dbReference type="GO" id="GO:0045041">
    <property type="term" value="P:protein import into mitochondrial intermembrane space"/>
    <property type="evidence" value="ECO:0007669"/>
    <property type="project" value="InterPro"/>
</dbReference>
<evidence type="ECO:0000256" key="9">
    <source>
        <dbReference type="SAM" id="MobiDB-lite"/>
    </source>
</evidence>
<keyword evidence="7" id="KW-1015">Disulfide bond</keyword>
<evidence type="ECO:0000256" key="4">
    <source>
        <dbReference type="ARBA" id="ARBA00023002"/>
    </source>
</evidence>
<keyword evidence="2" id="KW-0813">Transport</keyword>
<evidence type="ECO:0000256" key="7">
    <source>
        <dbReference type="ARBA" id="ARBA00023157"/>
    </source>
</evidence>
<keyword evidence="6" id="KW-0496">Mitochondrion</keyword>
<keyword evidence="12" id="KW-1185">Reference proteome</keyword>